<dbReference type="AlphaFoldDB" id="B7ANV4"/>
<name>B7ANV4_9FIRM</name>
<keyword evidence="1" id="KW-0812">Transmembrane</keyword>
<reference evidence="2 3" key="1">
    <citation type="submission" date="2008-11" db="EMBL/GenBank/DDBJ databases">
        <title>Draft genome sequence of Bacteroides pectinophilus (ATCC 43243).</title>
        <authorList>
            <person name="Sudarsanam P."/>
            <person name="Ley R."/>
            <person name="Guruge J."/>
            <person name="Turnbaugh P.J."/>
            <person name="Mahowald M."/>
            <person name="Liep D."/>
            <person name="Gordon J."/>
        </authorList>
    </citation>
    <scope>NUCLEOTIDE SEQUENCE [LARGE SCALE GENOMIC DNA]</scope>
    <source>
        <strain evidence="2 3">ATCC 43243</strain>
    </source>
</reference>
<dbReference type="STRING" id="483218.BACPEC_00358"/>
<keyword evidence="1" id="KW-1133">Transmembrane helix</keyword>
<gene>
    <name evidence="2" type="ORF">BACPEC_00358</name>
</gene>
<evidence type="ECO:0000313" key="3">
    <source>
        <dbReference type="Proteomes" id="UP000003136"/>
    </source>
</evidence>
<reference evidence="2 3" key="2">
    <citation type="submission" date="2008-11" db="EMBL/GenBank/DDBJ databases">
        <authorList>
            <person name="Fulton L."/>
            <person name="Clifton S."/>
            <person name="Fulton B."/>
            <person name="Xu J."/>
            <person name="Minx P."/>
            <person name="Pepin K.H."/>
            <person name="Johnson M."/>
            <person name="Bhonagiri V."/>
            <person name="Nash W.E."/>
            <person name="Mardis E.R."/>
            <person name="Wilson R.K."/>
        </authorList>
    </citation>
    <scope>NUCLEOTIDE SEQUENCE [LARGE SCALE GENOMIC DNA]</scope>
    <source>
        <strain evidence="2 3">ATCC 43243</strain>
    </source>
</reference>
<comment type="caution">
    <text evidence="2">The sequence shown here is derived from an EMBL/GenBank/DDBJ whole genome shotgun (WGS) entry which is preliminary data.</text>
</comment>
<dbReference type="EMBL" id="ABVQ01000033">
    <property type="protein sequence ID" value="EEC58611.1"/>
    <property type="molecule type" value="Genomic_DNA"/>
</dbReference>
<protein>
    <submittedName>
        <fullName evidence="2">Uncharacterized protein</fullName>
    </submittedName>
</protein>
<sequence length="55" mass="5783">MNIWSVASASMGPAVLAGDFIGESIKFVIYLAVIVCAFTAGAKLRKHVDAKKASK</sequence>
<dbReference type="HOGENOM" id="CLU_3022457_0_0_9"/>
<evidence type="ECO:0000313" key="2">
    <source>
        <dbReference type="EMBL" id="EEC58611.1"/>
    </source>
</evidence>
<evidence type="ECO:0000256" key="1">
    <source>
        <dbReference type="SAM" id="Phobius"/>
    </source>
</evidence>
<accession>B7ANV4</accession>
<keyword evidence="3" id="KW-1185">Reference proteome</keyword>
<dbReference type="Proteomes" id="UP000003136">
    <property type="component" value="Unassembled WGS sequence"/>
</dbReference>
<organism evidence="2 3">
    <name type="scientific">[Bacteroides] pectinophilus ATCC 43243</name>
    <dbReference type="NCBI Taxonomy" id="483218"/>
    <lineage>
        <taxon>Bacteria</taxon>
        <taxon>Bacillati</taxon>
        <taxon>Bacillota</taxon>
        <taxon>Clostridia</taxon>
        <taxon>Eubacteriales</taxon>
    </lineage>
</organism>
<feature type="transmembrane region" description="Helical" evidence="1">
    <location>
        <begin position="27"/>
        <end position="45"/>
    </location>
</feature>
<keyword evidence="1" id="KW-0472">Membrane</keyword>
<proteinExistence type="predicted"/>